<keyword evidence="2 8" id="KW-0813">Transport</keyword>
<dbReference type="InterPro" id="IPR017896">
    <property type="entry name" value="4Fe4S_Fe-S-bd"/>
</dbReference>
<keyword evidence="5 8" id="KW-0408">Iron</keyword>
<keyword evidence="7" id="KW-0003">3Fe-4S</keyword>
<evidence type="ECO:0000256" key="6">
    <source>
        <dbReference type="ARBA" id="ARBA00023014"/>
    </source>
</evidence>
<comment type="caution">
    <text evidence="10">The sequence shown here is derived from an EMBL/GenBank/DDBJ whole genome shotgun (WGS) entry which is preliminary data.</text>
</comment>
<proteinExistence type="predicted"/>
<sequence length="62" mass="6763">MKVWVDSDRCRGHGVCVALCPDVFELNDDGYAEARNPVVPSEYIDAVVDAVDACPEHAIVTE</sequence>
<protein>
    <recommendedName>
        <fullName evidence="8">Ferredoxin</fullName>
    </recommendedName>
</protein>
<dbReference type="PANTHER" id="PTHR36923">
    <property type="entry name" value="FERREDOXIN"/>
    <property type="match status" value="1"/>
</dbReference>
<dbReference type="PROSITE" id="PS51379">
    <property type="entry name" value="4FE4S_FER_2"/>
    <property type="match status" value="1"/>
</dbReference>
<dbReference type="EMBL" id="JBFAKC010000004">
    <property type="protein sequence ID" value="MEV0707715.1"/>
    <property type="molecule type" value="Genomic_DNA"/>
</dbReference>
<organism evidence="10 11">
    <name type="scientific">Nocardia aurea</name>
    <dbReference type="NCBI Taxonomy" id="2144174"/>
    <lineage>
        <taxon>Bacteria</taxon>
        <taxon>Bacillati</taxon>
        <taxon>Actinomycetota</taxon>
        <taxon>Actinomycetes</taxon>
        <taxon>Mycobacteriales</taxon>
        <taxon>Nocardiaceae</taxon>
        <taxon>Nocardia</taxon>
    </lineage>
</organism>
<keyword evidence="6 8" id="KW-0411">Iron-sulfur</keyword>
<feature type="domain" description="4Fe-4S ferredoxin-type" evidence="9">
    <location>
        <begin position="1"/>
        <end position="29"/>
    </location>
</feature>
<dbReference type="Gene3D" id="3.30.70.20">
    <property type="match status" value="1"/>
</dbReference>
<keyword evidence="3 8" id="KW-0479">Metal-binding</keyword>
<dbReference type="PANTHER" id="PTHR36923:SF3">
    <property type="entry name" value="FERREDOXIN"/>
    <property type="match status" value="1"/>
</dbReference>
<keyword evidence="11" id="KW-1185">Reference proteome</keyword>
<dbReference type="InterPro" id="IPR051269">
    <property type="entry name" value="Fe-S_cluster_ET"/>
</dbReference>
<dbReference type="Pfam" id="PF13459">
    <property type="entry name" value="Fer4_15"/>
    <property type="match status" value="1"/>
</dbReference>
<name>A0ABV3FQM1_9NOCA</name>
<comment type="cofactor">
    <cofactor evidence="1">
        <name>[3Fe-4S] cluster</name>
        <dbReference type="ChEBI" id="CHEBI:21137"/>
    </cofactor>
</comment>
<dbReference type="Proteomes" id="UP001551695">
    <property type="component" value="Unassembled WGS sequence"/>
</dbReference>
<reference evidence="10 11" key="1">
    <citation type="submission" date="2024-06" db="EMBL/GenBank/DDBJ databases">
        <title>The Natural Products Discovery Center: Release of the First 8490 Sequenced Strains for Exploring Actinobacteria Biosynthetic Diversity.</title>
        <authorList>
            <person name="Kalkreuter E."/>
            <person name="Kautsar S.A."/>
            <person name="Yang D."/>
            <person name="Bader C.D."/>
            <person name="Teijaro C.N."/>
            <person name="Fluegel L."/>
            <person name="Davis C.M."/>
            <person name="Simpson J.R."/>
            <person name="Lauterbach L."/>
            <person name="Steele A.D."/>
            <person name="Gui C."/>
            <person name="Meng S."/>
            <person name="Li G."/>
            <person name="Viehrig K."/>
            <person name="Ye F."/>
            <person name="Su P."/>
            <person name="Kiefer A.F."/>
            <person name="Nichols A."/>
            <person name="Cepeda A.J."/>
            <person name="Yan W."/>
            <person name="Fan B."/>
            <person name="Jiang Y."/>
            <person name="Adhikari A."/>
            <person name="Zheng C.-J."/>
            <person name="Schuster L."/>
            <person name="Cowan T.M."/>
            <person name="Smanski M.J."/>
            <person name="Chevrette M.G."/>
            <person name="De Carvalho L.P.S."/>
            <person name="Shen B."/>
        </authorList>
    </citation>
    <scope>NUCLEOTIDE SEQUENCE [LARGE SCALE GENOMIC DNA]</scope>
    <source>
        <strain evidence="10 11">NPDC050403</strain>
    </source>
</reference>
<evidence type="ECO:0000256" key="7">
    <source>
        <dbReference type="ARBA" id="ARBA00023291"/>
    </source>
</evidence>
<evidence type="ECO:0000259" key="9">
    <source>
        <dbReference type="PROSITE" id="PS51379"/>
    </source>
</evidence>
<evidence type="ECO:0000256" key="2">
    <source>
        <dbReference type="ARBA" id="ARBA00022448"/>
    </source>
</evidence>
<comment type="function">
    <text evidence="8">Ferredoxins are iron-sulfur proteins that transfer electrons in a wide variety of metabolic reactions.</text>
</comment>
<evidence type="ECO:0000256" key="5">
    <source>
        <dbReference type="ARBA" id="ARBA00023004"/>
    </source>
</evidence>
<dbReference type="PRINTS" id="PR00352">
    <property type="entry name" value="3FE4SFRDOXIN"/>
</dbReference>
<dbReference type="RefSeq" id="WP_355088420.1">
    <property type="nucleotide sequence ID" value="NZ_JBEXKW010000044.1"/>
</dbReference>
<accession>A0ABV3FQM1</accession>
<dbReference type="SUPFAM" id="SSF54862">
    <property type="entry name" value="4Fe-4S ferredoxins"/>
    <property type="match status" value="1"/>
</dbReference>
<evidence type="ECO:0000256" key="3">
    <source>
        <dbReference type="ARBA" id="ARBA00022723"/>
    </source>
</evidence>
<gene>
    <name evidence="10" type="ORF">AB0I48_09145</name>
</gene>
<evidence type="ECO:0000313" key="10">
    <source>
        <dbReference type="EMBL" id="MEV0707715.1"/>
    </source>
</evidence>
<evidence type="ECO:0000256" key="4">
    <source>
        <dbReference type="ARBA" id="ARBA00022982"/>
    </source>
</evidence>
<keyword evidence="4 8" id="KW-0249">Electron transport</keyword>
<evidence type="ECO:0000256" key="1">
    <source>
        <dbReference type="ARBA" id="ARBA00001927"/>
    </source>
</evidence>
<evidence type="ECO:0000256" key="8">
    <source>
        <dbReference type="RuleBase" id="RU368020"/>
    </source>
</evidence>
<dbReference type="InterPro" id="IPR001080">
    <property type="entry name" value="3Fe4S_ferredoxin"/>
</dbReference>
<evidence type="ECO:0000313" key="11">
    <source>
        <dbReference type="Proteomes" id="UP001551695"/>
    </source>
</evidence>